<evidence type="ECO:0008006" key="4">
    <source>
        <dbReference type="Google" id="ProtNLM"/>
    </source>
</evidence>
<evidence type="ECO:0000313" key="2">
    <source>
        <dbReference type="EMBL" id="CAK0867716.1"/>
    </source>
</evidence>
<organism evidence="2 3">
    <name type="scientific">Prorocentrum cordatum</name>
    <dbReference type="NCBI Taxonomy" id="2364126"/>
    <lineage>
        <taxon>Eukaryota</taxon>
        <taxon>Sar</taxon>
        <taxon>Alveolata</taxon>
        <taxon>Dinophyceae</taxon>
        <taxon>Prorocentrales</taxon>
        <taxon>Prorocentraceae</taxon>
        <taxon>Prorocentrum</taxon>
    </lineage>
</organism>
<dbReference type="EMBL" id="CAUYUJ010016673">
    <property type="protein sequence ID" value="CAK0867716.1"/>
    <property type="molecule type" value="Genomic_DNA"/>
</dbReference>
<evidence type="ECO:0000256" key="1">
    <source>
        <dbReference type="SAM" id="MobiDB-lite"/>
    </source>
</evidence>
<accession>A0ABN9V4H1</accession>
<keyword evidence="3" id="KW-1185">Reference proteome</keyword>
<name>A0ABN9V4H1_9DINO</name>
<sequence length="479" mass="52759">MIPKLRRTSTNESLLSGLSVFSKVGQGKEVLDTTEADPASEEAGTWHYLIVDTSGTRLRRTPAYSSTAKRSMGRLNEGTLVTVSHRRTAGMTRWLLAVEASGNQSCNGWFFDNCPKNNKVRAIEVEVSQVPHGDTWAYRSLLKVPLLPKPSLFLAGQDRFGDGAVELEEIISVKTRVRPLMGKGCLLELTNGRGWVIDFHKGQMRFERLEHVRAFPCAEEDERSTAVEAFDDTPHSGASTPAHGLERSNTMQSSCSTWAPTSSSATPMLSLAPAEFGEWEYVVMDPKGITLRGTPSISQSSKLKVRVSEGELVKVVERRPATNATFLRLEKPAGWSVDSRDRRVRLKQVVTESGHWFYRVSTPNGIALRSGCCFSDGSKIGAGPREGALLVAEQRVQVDDTAFLKLKDSAGWVFDQKSNRRVLEGPLSLQDMHGRAAIVTAPGGAFLLQQPTKKSWAQTRRLLLQDARVRVGLVGQLEP</sequence>
<evidence type="ECO:0000313" key="3">
    <source>
        <dbReference type="Proteomes" id="UP001189429"/>
    </source>
</evidence>
<protein>
    <recommendedName>
        <fullName evidence="4">RING-type E3 ubiquitin transferase</fullName>
    </recommendedName>
</protein>
<comment type="caution">
    <text evidence="2">The sequence shown here is derived from an EMBL/GenBank/DDBJ whole genome shotgun (WGS) entry which is preliminary data.</text>
</comment>
<gene>
    <name evidence="2" type="ORF">PCOR1329_LOCUS54587</name>
</gene>
<proteinExistence type="predicted"/>
<dbReference type="Proteomes" id="UP001189429">
    <property type="component" value="Unassembled WGS sequence"/>
</dbReference>
<feature type="region of interest" description="Disordered" evidence="1">
    <location>
        <begin position="231"/>
        <end position="259"/>
    </location>
</feature>
<feature type="non-terminal residue" evidence="2">
    <location>
        <position position="479"/>
    </location>
</feature>
<reference evidence="2" key="1">
    <citation type="submission" date="2023-10" db="EMBL/GenBank/DDBJ databases">
        <authorList>
            <person name="Chen Y."/>
            <person name="Shah S."/>
            <person name="Dougan E. K."/>
            <person name="Thang M."/>
            <person name="Chan C."/>
        </authorList>
    </citation>
    <scope>NUCLEOTIDE SEQUENCE [LARGE SCALE GENOMIC DNA]</scope>
</reference>